<keyword evidence="2" id="KW-0732">Signal</keyword>
<feature type="signal peptide" evidence="2">
    <location>
        <begin position="1"/>
        <end position="22"/>
    </location>
</feature>
<dbReference type="Gene3D" id="3.10.450.40">
    <property type="match status" value="1"/>
</dbReference>
<evidence type="ECO:0000313" key="4">
    <source>
        <dbReference type="EMBL" id="MQY12060.1"/>
    </source>
</evidence>
<organism evidence="4 5">
    <name type="scientific">Streptomyces smaragdinus</name>
    <dbReference type="NCBI Taxonomy" id="2585196"/>
    <lineage>
        <taxon>Bacteria</taxon>
        <taxon>Bacillati</taxon>
        <taxon>Actinomycetota</taxon>
        <taxon>Actinomycetes</taxon>
        <taxon>Kitasatosporales</taxon>
        <taxon>Streptomycetaceae</taxon>
        <taxon>Streptomyces</taxon>
    </lineage>
</organism>
<comment type="caution">
    <text evidence="4">The sequence shown here is derived from an EMBL/GenBank/DDBJ whole genome shotgun (WGS) entry which is preliminary data.</text>
</comment>
<name>A0A7K0CF14_9ACTN</name>
<evidence type="ECO:0000256" key="2">
    <source>
        <dbReference type="SAM" id="SignalP"/>
    </source>
</evidence>
<evidence type="ECO:0000313" key="5">
    <source>
        <dbReference type="Proteomes" id="UP000466345"/>
    </source>
</evidence>
<feature type="domain" description="PepSY" evidence="3">
    <location>
        <begin position="89"/>
        <end position="139"/>
    </location>
</feature>
<feature type="compositionally biased region" description="Basic and acidic residues" evidence="1">
    <location>
        <begin position="45"/>
        <end position="73"/>
    </location>
</feature>
<dbReference type="Pfam" id="PF03413">
    <property type="entry name" value="PepSY"/>
    <property type="match status" value="1"/>
</dbReference>
<reference evidence="4 5" key="1">
    <citation type="submission" date="2019-10" db="EMBL/GenBank/DDBJ databases">
        <title>Streptomyces smaragdinus sp. nov. and Streptomyces fabii sp. nov., isolated from the gut of fungus growing-termite Macrotermes natalensis.</title>
        <authorList>
            <person name="Schwitalla J."/>
            <person name="Benndorf R."/>
            <person name="Martin K."/>
            <person name="De Beer W."/>
            <person name="Kaster A.-K."/>
            <person name="Vollmers J."/>
            <person name="Poulsen M."/>
            <person name="Beemelmanns C."/>
        </authorList>
    </citation>
    <scope>NUCLEOTIDE SEQUENCE [LARGE SCALE GENOMIC DNA]</scope>
    <source>
        <strain evidence="4 5">RB5</strain>
    </source>
</reference>
<dbReference type="Proteomes" id="UP000466345">
    <property type="component" value="Unassembled WGS sequence"/>
</dbReference>
<dbReference type="InterPro" id="IPR025711">
    <property type="entry name" value="PepSY"/>
</dbReference>
<dbReference type="OrthoDB" id="4336385at2"/>
<feature type="region of interest" description="Disordered" evidence="1">
    <location>
        <begin position="126"/>
        <end position="152"/>
    </location>
</feature>
<dbReference type="AlphaFoldDB" id="A0A7K0CF14"/>
<gene>
    <name evidence="4" type="ORF">SRB5_21890</name>
</gene>
<evidence type="ECO:0000256" key="1">
    <source>
        <dbReference type="SAM" id="MobiDB-lite"/>
    </source>
</evidence>
<accession>A0A7K0CF14</accession>
<evidence type="ECO:0000259" key="3">
    <source>
        <dbReference type="Pfam" id="PF03413"/>
    </source>
</evidence>
<protein>
    <recommendedName>
        <fullName evidence="3">PepSY domain-containing protein</fullName>
    </recommendedName>
</protein>
<dbReference type="RefSeq" id="WP_153451408.1">
    <property type="nucleotide sequence ID" value="NZ_WEGJ01000005.1"/>
</dbReference>
<dbReference type="EMBL" id="WEGJ01000005">
    <property type="protein sequence ID" value="MQY12060.1"/>
    <property type="molecule type" value="Genomic_DNA"/>
</dbReference>
<keyword evidence="5" id="KW-1185">Reference proteome</keyword>
<sequence>MNRNILLAAVTAAVLTAGTVTAVAVTGDGSPGPQRQRAAAPVRGDSPRTDVRDDRARDDRGRDDGRRRDDRRSASPSPRSSRTGAPQAPVTADEAARAALRLVPGRITSLEFEGEGARQWEIEVAGRDGKSHRVTVDARGTAVPAPDRHGHH</sequence>
<feature type="chain" id="PRO_5038524174" description="PepSY domain-containing protein" evidence="2">
    <location>
        <begin position="23"/>
        <end position="152"/>
    </location>
</feature>
<feature type="compositionally biased region" description="Basic and acidic residues" evidence="1">
    <location>
        <begin position="126"/>
        <end position="136"/>
    </location>
</feature>
<feature type="region of interest" description="Disordered" evidence="1">
    <location>
        <begin position="24"/>
        <end position="95"/>
    </location>
</feature>
<proteinExistence type="predicted"/>